<feature type="region of interest" description="Disordered" evidence="1">
    <location>
        <begin position="1"/>
        <end position="30"/>
    </location>
</feature>
<proteinExistence type="predicted"/>
<dbReference type="AlphaFoldDB" id="A0A0A9DN48"/>
<reference evidence="2" key="1">
    <citation type="submission" date="2014-09" db="EMBL/GenBank/DDBJ databases">
        <authorList>
            <person name="Magalhaes I.L.F."/>
            <person name="Oliveira U."/>
            <person name="Santos F.R."/>
            <person name="Vidigal T.H.D.A."/>
            <person name="Brescovit A.D."/>
            <person name="Santos A.J."/>
        </authorList>
    </citation>
    <scope>NUCLEOTIDE SEQUENCE</scope>
    <source>
        <tissue evidence="2">Shoot tissue taken approximately 20 cm above the soil surface</tissue>
    </source>
</reference>
<organism evidence="2">
    <name type="scientific">Arundo donax</name>
    <name type="common">Giant reed</name>
    <name type="synonym">Donax arundinaceus</name>
    <dbReference type="NCBI Taxonomy" id="35708"/>
    <lineage>
        <taxon>Eukaryota</taxon>
        <taxon>Viridiplantae</taxon>
        <taxon>Streptophyta</taxon>
        <taxon>Embryophyta</taxon>
        <taxon>Tracheophyta</taxon>
        <taxon>Spermatophyta</taxon>
        <taxon>Magnoliopsida</taxon>
        <taxon>Liliopsida</taxon>
        <taxon>Poales</taxon>
        <taxon>Poaceae</taxon>
        <taxon>PACMAD clade</taxon>
        <taxon>Arundinoideae</taxon>
        <taxon>Arundineae</taxon>
        <taxon>Arundo</taxon>
    </lineage>
</organism>
<evidence type="ECO:0000313" key="2">
    <source>
        <dbReference type="EMBL" id="JAD85187.1"/>
    </source>
</evidence>
<feature type="compositionally biased region" description="Basic and acidic residues" evidence="1">
    <location>
        <begin position="80"/>
        <end position="89"/>
    </location>
</feature>
<dbReference type="EMBL" id="GBRH01212708">
    <property type="protein sequence ID" value="JAD85187.1"/>
    <property type="molecule type" value="Transcribed_RNA"/>
</dbReference>
<feature type="region of interest" description="Disordered" evidence="1">
    <location>
        <begin position="68"/>
        <end position="97"/>
    </location>
</feature>
<evidence type="ECO:0000256" key="1">
    <source>
        <dbReference type="SAM" id="MobiDB-lite"/>
    </source>
</evidence>
<accession>A0A0A9DN48</accession>
<sequence length="97" mass="10493">MPPWVSTAQDAKASTDAASVTSSCRHSTLESRSKRIRSAASCPLAASREVSTTWRPWSASWRAASNPIPRFAPVTTATARRAEGGGDRASHHRWWGS</sequence>
<name>A0A0A9DN48_ARUDO</name>
<feature type="compositionally biased region" description="Polar residues" evidence="1">
    <location>
        <begin position="16"/>
        <end position="26"/>
    </location>
</feature>
<reference evidence="2" key="2">
    <citation type="journal article" date="2015" name="Data Brief">
        <title>Shoot transcriptome of the giant reed, Arundo donax.</title>
        <authorList>
            <person name="Barrero R.A."/>
            <person name="Guerrero F.D."/>
            <person name="Moolhuijzen P."/>
            <person name="Goolsby J.A."/>
            <person name="Tidwell J."/>
            <person name="Bellgard S.E."/>
            <person name="Bellgard M.I."/>
        </authorList>
    </citation>
    <scope>NUCLEOTIDE SEQUENCE</scope>
    <source>
        <tissue evidence="2">Shoot tissue taken approximately 20 cm above the soil surface</tissue>
    </source>
</reference>
<protein>
    <submittedName>
        <fullName evidence="2">Uncharacterized protein</fullName>
    </submittedName>
</protein>